<dbReference type="GeneID" id="19191786"/>
<proteinExistence type="predicted"/>
<evidence type="ECO:0008006" key="3">
    <source>
        <dbReference type="Google" id="ProtNLM"/>
    </source>
</evidence>
<sequence length="373" mass="41794">MQHSKGACVKSGGCRRKRAITAARREQNRVAQKAYRQRIKEARQSAVKKPVKGTRRLSELRPCEPHTGRSSHGLLAHVLDQGCRQRPEFAIMEHGVLDCMTSLASKSSNPANNINNLGLASRQVTANPPSVTLSISDTLELDLLTSRSPVLSPSRLLPAPIDWAMPLHGPQSTDLFPVEVCGSNTEIIQDPSETWKTLPDPITKTIQLAPVTTLTAIIDNALRLHLDLSKILTADYMSPFYRPVAPQDDPQFLPGTASYPWIPADLQPTLAQIVYPHHPFLDLIPFPLIRARAIMMVTFMPHAFNLANFKNDIFTNGALVCLPTSSNRQPWDMRNWEAAPWFLRKWKMLVDGDGGELWKQSSWWWSMRGLSED</sequence>
<dbReference type="eggNOG" id="ENOG502SQFY">
    <property type="taxonomic scope" value="Eukaryota"/>
</dbReference>
<dbReference type="EMBL" id="AMGX01000010">
    <property type="protein sequence ID" value="EXJ70007.1"/>
    <property type="molecule type" value="Genomic_DNA"/>
</dbReference>
<dbReference type="RefSeq" id="XP_007745859.1">
    <property type="nucleotide sequence ID" value="XM_007747669.1"/>
</dbReference>
<dbReference type="Proteomes" id="UP000019471">
    <property type="component" value="Unassembled WGS sequence"/>
</dbReference>
<dbReference type="InterPro" id="IPR021833">
    <property type="entry name" value="DUF3425"/>
</dbReference>
<name>W9WPA3_9EURO</name>
<keyword evidence="2" id="KW-1185">Reference proteome</keyword>
<comment type="caution">
    <text evidence="1">The sequence shown here is derived from an EMBL/GenBank/DDBJ whole genome shotgun (WGS) entry which is preliminary data.</text>
</comment>
<reference evidence="1 2" key="1">
    <citation type="submission" date="2013-03" db="EMBL/GenBank/DDBJ databases">
        <title>The Genome Sequence of Cladophialophora psammophila CBS 110553.</title>
        <authorList>
            <consortium name="The Broad Institute Genomics Platform"/>
            <person name="Cuomo C."/>
            <person name="de Hoog S."/>
            <person name="Gorbushina A."/>
            <person name="Walker B."/>
            <person name="Young S.K."/>
            <person name="Zeng Q."/>
            <person name="Gargeya S."/>
            <person name="Fitzgerald M."/>
            <person name="Haas B."/>
            <person name="Abouelleil A."/>
            <person name="Allen A.W."/>
            <person name="Alvarado L."/>
            <person name="Arachchi H.M."/>
            <person name="Berlin A.M."/>
            <person name="Chapman S.B."/>
            <person name="Gainer-Dewar J."/>
            <person name="Goldberg J."/>
            <person name="Griggs A."/>
            <person name="Gujja S."/>
            <person name="Hansen M."/>
            <person name="Howarth C."/>
            <person name="Imamovic A."/>
            <person name="Ireland A."/>
            <person name="Larimer J."/>
            <person name="McCowan C."/>
            <person name="Murphy C."/>
            <person name="Pearson M."/>
            <person name="Poon T.W."/>
            <person name="Priest M."/>
            <person name="Roberts A."/>
            <person name="Saif S."/>
            <person name="Shea T."/>
            <person name="Sisk P."/>
            <person name="Sykes S."/>
            <person name="Wortman J."/>
            <person name="Nusbaum C."/>
            <person name="Birren B."/>
        </authorList>
    </citation>
    <scope>NUCLEOTIDE SEQUENCE [LARGE SCALE GENOMIC DNA]</scope>
    <source>
        <strain evidence="1 2">CBS 110553</strain>
    </source>
</reference>
<protein>
    <recommendedName>
        <fullName evidence="3">BZIP domain-containing protein</fullName>
    </recommendedName>
</protein>
<evidence type="ECO:0000313" key="1">
    <source>
        <dbReference type="EMBL" id="EXJ70007.1"/>
    </source>
</evidence>
<dbReference type="OrthoDB" id="5973539at2759"/>
<evidence type="ECO:0000313" key="2">
    <source>
        <dbReference type="Proteomes" id="UP000019471"/>
    </source>
</evidence>
<dbReference type="PANTHER" id="PTHR38116:SF8">
    <property type="entry name" value="BZIP DOMAIN-CONTAINING PROTEIN"/>
    <property type="match status" value="1"/>
</dbReference>
<accession>W9WPA3</accession>
<dbReference type="PANTHER" id="PTHR38116">
    <property type="entry name" value="CHROMOSOME 7, WHOLE GENOME SHOTGUN SEQUENCE"/>
    <property type="match status" value="1"/>
</dbReference>
<dbReference type="CDD" id="cd14688">
    <property type="entry name" value="bZIP_YAP"/>
    <property type="match status" value="1"/>
</dbReference>
<dbReference type="STRING" id="1182543.W9WPA3"/>
<dbReference type="Pfam" id="PF11905">
    <property type="entry name" value="DUF3425"/>
    <property type="match status" value="1"/>
</dbReference>
<dbReference type="AlphaFoldDB" id="W9WPA3"/>
<organism evidence="1 2">
    <name type="scientific">Cladophialophora psammophila CBS 110553</name>
    <dbReference type="NCBI Taxonomy" id="1182543"/>
    <lineage>
        <taxon>Eukaryota</taxon>
        <taxon>Fungi</taxon>
        <taxon>Dikarya</taxon>
        <taxon>Ascomycota</taxon>
        <taxon>Pezizomycotina</taxon>
        <taxon>Eurotiomycetes</taxon>
        <taxon>Chaetothyriomycetidae</taxon>
        <taxon>Chaetothyriales</taxon>
        <taxon>Herpotrichiellaceae</taxon>
        <taxon>Cladophialophora</taxon>
    </lineage>
</organism>
<dbReference type="HOGENOM" id="CLU_033726_4_1_1"/>
<gene>
    <name evidence="1" type="ORF">A1O5_07080</name>
</gene>